<evidence type="ECO:0000256" key="1">
    <source>
        <dbReference type="ARBA" id="ARBA00006845"/>
    </source>
</evidence>
<comment type="caution">
    <text evidence="3">The sequence shown here is derived from an EMBL/GenBank/DDBJ whole genome shotgun (WGS) entry which is preliminary data.</text>
</comment>
<sequence>MPMYRVVSAESRPGFALPFEPLHGFFADEETAGKVTFAGIIGAADARPVTVDDAELEVLDDSGDAIGRYWLGRFELKPKNISPAPGGSASLEVPSCGGEPCPHEQAIWSRWRRGSILLGEWTRHPATQHGNWLHVVQNAWFTSGKHAMRCDTGDIVIDGQHWSSKDSFYCAIGEAANGPGGCFGSNLAALHDCVRSGSKAAQRYSVIWNAVETSRRALGDAFVTAVTEIFGQYNVEPR</sequence>
<dbReference type="SUPFAM" id="SSF52038">
    <property type="entry name" value="Barstar-related"/>
    <property type="match status" value="1"/>
</dbReference>
<name>A0A7W3W625_9PSEU</name>
<evidence type="ECO:0000313" key="4">
    <source>
        <dbReference type="Proteomes" id="UP000526734"/>
    </source>
</evidence>
<proteinExistence type="inferred from homology"/>
<protein>
    <submittedName>
        <fullName evidence="3">Barstar family protein</fullName>
    </submittedName>
</protein>
<dbReference type="Pfam" id="PF01337">
    <property type="entry name" value="Barstar"/>
    <property type="match status" value="1"/>
</dbReference>
<comment type="similarity">
    <text evidence="1">Belongs to the barstar family.</text>
</comment>
<dbReference type="AlphaFoldDB" id="A0A7W3W625"/>
<evidence type="ECO:0000259" key="2">
    <source>
        <dbReference type="Pfam" id="PF01337"/>
    </source>
</evidence>
<dbReference type="Gene3D" id="3.30.370.10">
    <property type="entry name" value="Barstar-like"/>
    <property type="match status" value="1"/>
</dbReference>
<gene>
    <name evidence="3" type="ORF">H4281_40265</name>
</gene>
<dbReference type="InterPro" id="IPR000468">
    <property type="entry name" value="Barstar"/>
</dbReference>
<dbReference type="EMBL" id="JACGZW010000019">
    <property type="protein sequence ID" value="MBB1159415.1"/>
    <property type="molecule type" value="Genomic_DNA"/>
</dbReference>
<reference evidence="3 4" key="1">
    <citation type="submission" date="2020-08" db="EMBL/GenBank/DDBJ databases">
        <title>Amycolatopsis sp. nov. DR6-1 isolated from Dendrobium heterocarpum.</title>
        <authorList>
            <person name="Tedsree N."/>
            <person name="Kuncharoen N."/>
            <person name="Likhitwitayawuid K."/>
            <person name="Tanasupawat S."/>
        </authorList>
    </citation>
    <scope>NUCLEOTIDE SEQUENCE [LARGE SCALE GENOMIC DNA]</scope>
    <source>
        <strain evidence="3 4">DR6-1</strain>
    </source>
</reference>
<accession>A0A7W3W625</accession>
<feature type="domain" description="Barstar (barnase inhibitor)" evidence="2">
    <location>
        <begin position="155"/>
        <end position="226"/>
    </location>
</feature>
<dbReference type="InterPro" id="IPR035905">
    <property type="entry name" value="Barstar-like_sf"/>
</dbReference>
<evidence type="ECO:0000313" key="3">
    <source>
        <dbReference type="EMBL" id="MBB1159415.1"/>
    </source>
</evidence>
<organism evidence="3 4">
    <name type="scientific">Amycolatopsis dendrobii</name>
    <dbReference type="NCBI Taxonomy" id="2760662"/>
    <lineage>
        <taxon>Bacteria</taxon>
        <taxon>Bacillati</taxon>
        <taxon>Actinomycetota</taxon>
        <taxon>Actinomycetes</taxon>
        <taxon>Pseudonocardiales</taxon>
        <taxon>Pseudonocardiaceae</taxon>
        <taxon>Amycolatopsis</taxon>
    </lineage>
</organism>
<keyword evidence="4" id="KW-1185">Reference proteome</keyword>
<dbReference type="Proteomes" id="UP000526734">
    <property type="component" value="Unassembled WGS sequence"/>
</dbReference>